<dbReference type="EMBL" id="SDMP01000019">
    <property type="protein sequence ID" value="RYQ92968.1"/>
    <property type="molecule type" value="Genomic_DNA"/>
</dbReference>
<dbReference type="Proteomes" id="UP000289738">
    <property type="component" value="Chromosome B09"/>
</dbReference>
<proteinExistence type="predicted"/>
<dbReference type="STRING" id="3818.A0A444XT69"/>
<sequence>MASTERLNKSGDRIEDSRRTIFETEDLGISILQDLHAQ</sequence>
<reference evidence="1 2" key="1">
    <citation type="submission" date="2019-01" db="EMBL/GenBank/DDBJ databases">
        <title>Sequencing of cultivated peanut Arachis hypogaea provides insights into genome evolution and oil improvement.</title>
        <authorList>
            <person name="Chen X."/>
        </authorList>
    </citation>
    <scope>NUCLEOTIDE SEQUENCE [LARGE SCALE GENOMIC DNA]</scope>
    <source>
        <strain evidence="2">cv. Fuhuasheng</strain>
        <tissue evidence="1">Leaves</tissue>
    </source>
</reference>
<protein>
    <submittedName>
        <fullName evidence="1">Uncharacterized protein</fullName>
    </submittedName>
</protein>
<dbReference type="Pfam" id="PF12352">
    <property type="entry name" value="V-SNARE_C"/>
    <property type="match status" value="1"/>
</dbReference>
<organism evidence="1 2">
    <name type="scientific">Arachis hypogaea</name>
    <name type="common">Peanut</name>
    <dbReference type="NCBI Taxonomy" id="3818"/>
    <lineage>
        <taxon>Eukaryota</taxon>
        <taxon>Viridiplantae</taxon>
        <taxon>Streptophyta</taxon>
        <taxon>Embryophyta</taxon>
        <taxon>Tracheophyta</taxon>
        <taxon>Spermatophyta</taxon>
        <taxon>Magnoliopsida</taxon>
        <taxon>eudicotyledons</taxon>
        <taxon>Gunneridae</taxon>
        <taxon>Pentapetalae</taxon>
        <taxon>rosids</taxon>
        <taxon>fabids</taxon>
        <taxon>Fabales</taxon>
        <taxon>Fabaceae</taxon>
        <taxon>Papilionoideae</taxon>
        <taxon>50 kb inversion clade</taxon>
        <taxon>dalbergioids sensu lato</taxon>
        <taxon>Dalbergieae</taxon>
        <taxon>Pterocarpus clade</taxon>
        <taxon>Arachis</taxon>
    </lineage>
</organism>
<evidence type="ECO:0000313" key="2">
    <source>
        <dbReference type="Proteomes" id="UP000289738"/>
    </source>
</evidence>
<dbReference type="AlphaFoldDB" id="A0A444XT69"/>
<dbReference type="SUPFAM" id="SSF58038">
    <property type="entry name" value="SNARE fusion complex"/>
    <property type="match status" value="1"/>
</dbReference>
<dbReference type="Gene3D" id="1.20.5.110">
    <property type="match status" value="1"/>
</dbReference>
<comment type="caution">
    <text evidence="1">The sequence shown here is derived from an EMBL/GenBank/DDBJ whole genome shotgun (WGS) entry which is preliminary data.</text>
</comment>
<evidence type="ECO:0000313" key="1">
    <source>
        <dbReference type="EMBL" id="RYQ92968.1"/>
    </source>
</evidence>
<name>A0A444XT69_ARAHY</name>
<gene>
    <name evidence="1" type="ORF">Ahy_B09g099213</name>
</gene>
<accession>A0A444XT69</accession>
<keyword evidence="2" id="KW-1185">Reference proteome</keyword>